<evidence type="ECO:0000313" key="2">
    <source>
        <dbReference type="EMBL" id="GES78770.1"/>
    </source>
</evidence>
<gene>
    <name evidence="2" type="ORF">RCL2_000607900</name>
</gene>
<dbReference type="PANTHER" id="PTHR47052">
    <property type="entry name" value="CONSERVED SERINE PROLINE-RICH PROTEIN (AFU_ORTHOLOGUE AFUA_2G01790)"/>
    <property type="match status" value="1"/>
</dbReference>
<dbReference type="PROSITE" id="PS50004">
    <property type="entry name" value="C2"/>
    <property type="match status" value="1"/>
</dbReference>
<dbReference type="SMART" id="SM00239">
    <property type="entry name" value="C2"/>
    <property type="match status" value="1"/>
</dbReference>
<dbReference type="PANTHER" id="PTHR47052:SF3">
    <property type="entry name" value="INGRESSION PROTEIN 1"/>
    <property type="match status" value="1"/>
</dbReference>
<feature type="domain" description="C2" evidence="1">
    <location>
        <begin position="1"/>
        <end position="103"/>
    </location>
</feature>
<dbReference type="InterPro" id="IPR000008">
    <property type="entry name" value="C2_dom"/>
</dbReference>
<dbReference type="InterPro" id="IPR052981">
    <property type="entry name" value="Ingression_C2_domain"/>
</dbReference>
<evidence type="ECO:0000313" key="3">
    <source>
        <dbReference type="Proteomes" id="UP000615446"/>
    </source>
</evidence>
<organism evidence="2 3">
    <name type="scientific">Rhizophagus clarus</name>
    <dbReference type="NCBI Taxonomy" id="94130"/>
    <lineage>
        <taxon>Eukaryota</taxon>
        <taxon>Fungi</taxon>
        <taxon>Fungi incertae sedis</taxon>
        <taxon>Mucoromycota</taxon>
        <taxon>Glomeromycotina</taxon>
        <taxon>Glomeromycetes</taxon>
        <taxon>Glomerales</taxon>
        <taxon>Glomeraceae</taxon>
        <taxon>Rhizophagus</taxon>
    </lineage>
</organism>
<proteinExistence type="predicted"/>
<sequence length="224" mass="24917">MPYGQLEVTVVESKKLQESDFFDKTNPYVSLSLDRHNKQKTRAIQDVGSGATWNEKFTFDVLEGRYELYLEVLDDDISSDDLIGGVAVPLYQVFQIGHIDDWFNITRPSGKPAGEIHLSMNFKNQGPTSGPPGHTPYPVPNGPGYFSPPNSGNSTYKGYSGNQVQQEILSSLGPEGGAIPSDYGSGAPPSIKMIINDWMNCGCCRYWCRSFWFYDGVNFIMSMK</sequence>
<name>A0A8H3QFC6_9GLOM</name>
<evidence type="ECO:0000259" key="1">
    <source>
        <dbReference type="PROSITE" id="PS50004"/>
    </source>
</evidence>
<dbReference type="EMBL" id="BLAL01000040">
    <property type="protein sequence ID" value="GES78770.1"/>
    <property type="molecule type" value="Genomic_DNA"/>
</dbReference>
<dbReference type="InterPro" id="IPR035892">
    <property type="entry name" value="C2_domain_sf"/>
</dbReference>
<protein>
    <submittedName>
        <fullName evidence="2">C2 domain-containing protein At1g63220</fullName>
    </submittedName>
</protein>
<dbReference type="Gene3D" id="2.60.40.150">
    <property type="entry name" value="C2 domain"/>
    <property type="match status" value="1"/>
</dbReference>
<dbReference type="Pfam" id="PF00168">
    <property type="entry name" value="C2"/>
    <property type="match status" value="1"/>
</dbReference>
<reference evidence="2" key="1">
    <citation type="submission" date="2019-10" db="EMBL/GenBank/DDBJ databases">
        <title>Conservation and host-specific expression of non-tandemly repeated heterogenous ribosome RNA gene in arbuscular mycorrhizal fungi.</title>
        <authorList>
            <person name="Maeda T."/>
            <person name="Kobayashi Y."/>
            <person name="Nakagawa T."/>
            <person name="Ezawa T."/>
            <person name="Yamaguchi K."/>
            <person name="Bino T."/>
            <person name="Nishimoto Y."/>
            <person name="Shigenobu S."/>
            <person name="Kawaguchi M."/>
        </authorList>
    </citation>
    <scope>NUCLEOTIDE SEQUENCE</scope>
    <source>
        <strain evidence="2">HR1</strain>
    </source>
</reference>
<dbReference type="AlphaFoldDB" id="A0A8H3QFC6"/>
<dbReference type="OrthoDB" id="270970at2759"/>
<comment type="caution">
    <text evidence="2">The sequence shown here is derived from an EMBL/GenBank/DDBJ whole genome shotgun (WGS) entry which is preliminary data.</text>
</comment>
<accession>A0A8H3QFC6</accession>
<dbReference type="SUPFAM" id="SSF49562">
    <property type="entry name" value="C2 domain (Calcium/lipid-binding domain, CaLB)"/>
    <property type="match status" value="1"/>
</dbReference>
<dbReference type="Proteomes" id="UP000615446">
    <property type="component" value="Unassembled WGS sequence"/>
</dbReference>